<proteinExistence type="predicted"/>
<dbReference type="STRING" id="1121291.SAMN02745134_03762"/>
<dbReference type="PANTHER" id="PTHR36834:SF2">
    <property type="entry name" value="MEMBRANE PROTEIN"/>
    <property type="match status" value="1"/>
</dbReference>
<dbReference type="RefSeq" id="WP_139796094.1">
    <property type="nucleotide sequence ID" value="NZ_FWXH01000035.1"/>
</dbReference>
<dbReference type="Pfam" id="PF04892">
    <property type="entry name" value="VanZ"/>
    <property type="match status" value="1"/>
</dbReference>
<keyword evidence="1" id="KW-0812">Transmembrane</keyword>
<evidence type="ECO:0000313" key="4">
    <source>
        <dbReference type="Proteomes" id="UP000192468"/>
    </source>
</evidence>
<feature type="transmembrane region" description="Helical" evidence="1">
    <location>
        <begin position="117"/>
        <end position="136"/>
    </location>
</feature>
<dbReference type="AlphaFoldDB" id="A0A1W1XYR2"/>
<gene>
    <name evidence="3" type="ORF">SAMN02745134_03762</name>
</gene>
<feature type="transmembrane region" description="Helical" evidence="1">
    <location>
        <begin position="91"/>
        <end position="110"/>
    </location>
</feature>
<sequence length="206" mass="24048">MNPIMSLVMLIISFFLVTLLNTIISKNIKHLKREIPWHHYLFGYFFIFYLMITLILVGFPSLSQWKFCLSINKPIFNPHINLVPFKDGFDITNILNIVLFIPFGFLLPTLWKKYRNLKLTFCYGLFFTVFIEVSQLFTTSRTTDIDDIIMNIIGAICGWIIFNIVKNIFSKFANKTVIDICSSDNLAIKLEPYLYILIAIVCAFFQ</sequence>
<dbReference type="OrthoDB" id="9805025at2"/>
<evidence type="ECO:0000313" key="3">
    <source>
        <dbReference type="EMBL" id="SMC29056.1"/>
    </source>
</evidence>
<feature type="transmembrane region" description="Helical" evidence="1">
    <location>
        <begin position="148"/>
        <end position="165"/>
    </location>
</feature>
<organism evidence="3 4">
    <name type="scientific">Clostridium acidisoli DSM 12555</name>
    <dbReference type="NCBI Taxonomy" id="1121291"/>
    <lineage>
        <taxon>Bacteria</taxon>
        <taxon>Bacillati</taxon>
        <taxon>Bacillota</taxon>
        <taxon>Clostridia</taxon>
        <taxon>Eubacteriales</taxon>
        <taxon>Clostridiaceae</taxon>
        <taxon>Clostridium</taxon>
    </lineage>
</organism>
<reference evidence="3 4" key="1">
    <citation type="submission" date="2017-04" db="EMBL/GenBank/DDBJ databases">
        <authorList>
            <person name="Afonso C.L."/>
            <person name="Miller P.J."/>
            <person name="Scott M.A."/>
            <person name="Spackman E."/>
            <person name="Goraichik I."/>
            <person name="Dimitrov K.M."/>
            <person name="Suarez D.L."/>
            <person name="Swayne D.E."/>
        </authorList>
    </citation>
    <scope>NUCLEOTIDE SEQUENCE [LARGE SCALE GENOMIC DNA]</scope>
    <source>
        <strain evidence="3 4">DSM 12555</strain>
    </source>
</reference>
<dbReference type="EMBL" id="FWXH01000035">
    <property type="protein sequence ID" value="SMC29056.1"/>
    <property type="molecule type" value="Genomic_DNA"/>
</dbReference>
<keyword evidence="1" id="KW-0472">Membrane</keyword>
<dbReference type="InterPro" id="IPR006976">
    <property type="entry name" value="VanZ-like"/>
</dbReference>
<evidence type="ECO:0000259" key="2">
    <source>
        <dbReference type="Pfam" id="PF04892"/>
    </source>
</evidence>
<keyword evidence="1" id="KW-1133">Transmembrane helix</keyword>
<feature type="transmembrane region" description="Helical" evidence="1">
    <location>
        <begin position="37"/>
        <end position="59"/>
    </location>
</feature>
<dbReference type="Proteomes" id="UP000192468">
    <property type="component" value="Unassembled WGS sequence"/>
</dbReference>
<feature type="transmembrane region" description="Helical" evidence="1">
    <location>
        <begin position="6"/>
        <end position="25"/>
    </location>
</feature>
<accession>A0A1W1XYR2</accession>
<dbReference type="InterPro" id="IPR053150">
    <property type="entry name" value="Teicoplanin_resist-assoc"/>
</dbReference>
<feature type="domain" description="VanZ-like" evidence="2">
    <location>
        <begin position="46"/>
        <end position="165"/>
    </location>
</feature>
<keyword evidence="4" id="KW-1185">Reference proteome</keyword>
<evidence type="ECO:0000256" key="1">
    <source>
        <dbReference type="SAM" id="Phobius"/>
    </source>
</evidence>
<name>A0A1W1XYR2_9CLOT</name>
<protein>
    <submittedName>
        <fullName evidence="3">Glycopeptide antibiotics resistance protein</fullName>
    </submittedName>
</protein>
<dbReference type="PANTHER" id="PTHR36834">
    <property type="entry name" value="MEMBRANE PROTEIN-RELATED"/>
    <property type="match status" value="1"/>
</dbReference>